<comment type="subcellular location">
    <subcellularLocation>
        <location evidence="1">Nucleus</location>
    </subcellularLocation>
</comment>
<evidence type="ECO:0000313" key="9">
    <source>
        <dbReference type="EMBL" id="CAH0549803.1"/>
    </source>
</evidence>
<gene>
    <name evidence="9" type="ORF">MELIAE_LOCUS2830</name>
</gene>
<dbReference type="GO" id="GO:0003677">
    <property type="term" value="F:DNA binding"/>
    <property type="evidence" value="ECO:0007669"/>
    <property type="project" value="UniProtKB-KW"/>
</dbReference>
<protein>
    <recommendedName>
        <fullName evidence="8">C2H2-type domain-containing protein</fullName>
    </recommendedName>
</protein>
<organism evidence="9 10">
    <name type="scientific">Brassicogethes aeneus</name>
    <name type="common">Rape pollen beetle</name>
    <name type="synonym">Meligethes aeneus</name>
    <dbReference type="NCBI Taxonomy" id="1431903"/>
    <lineage>
        <taxon>Eukaryota</taxon>
        <taxon>Metazoa</taxon>
        <taxon>Ecdysozoa</taxon>
        <taxon>Arthropoda</taxon>
        <taxon>Hexapoda</taxon>
        <taxon>Insecta</taxon>
        <taxon>Pterygota</taxon>
        <taxon>Neoptera</taxon>
        <taxon>Endopterygota</taxon>
        <taxon>Coleoptera</taxon>
        <taxon>Polyphaga</taxon>
        <taxon>Cucujiformia</taxon>
        <taxon>Nitidulidae</taxon>
        <taxon>Meligethinae</taxon>
        <taxon>Brassicogethes</taxon>
    </lineage>
</organism>
<evidence type="ECO:0000256" key="1">
    <source>
        <dbReference type="ARBA" id="ARBA00004123"/>
    </source>
</evidence>
<keyword evidence="4" id="KW-0863">Zinc-finger</keyword>
<dbReference type="AlphaFoldDB" id="A0A9P0FDH1"/>
<feature type="domain" description="C2H2-type" evidence="8">
    <location>
        <begin position="187"/>
        <end position="207"/>
    </location>
</feature>
<feature type="domain" description="C2H2-type" evidence="8">
    <location>
        <begin position="147"/>
        <end position="169"/>
    </location>
</feature>
<name>A0A9P0FDH1_BRAAE</name>
<dbReference type="OrthoDB" id="3561125at2759"/>
<evidence type="ECO:0000256" key="2">
    <source>
        <dbReference type="ARBA" id="ARBA00022723"/>
    </source>
</evidence>
<dbReference type="EMBL" id="OV121142">
    <property type="protein sequence ID" value="CAH0549803.1"/>
    <property type="molecule type" value="Genomic_DNA"/>
</dbReference>
<dbReference type="InterPro" id="IPR013087">
    <property type="entry name" value="Znf_C2H2_type"/>
</dbReference>
<accession>A0A9P0FDH1</accession>
<keyword evidence="3" id="KW-0677">Repeat</keyword>
<evidence type="ECO:0000256" key="6">
    <source>
        <dbReference type="ARBA" id="ARBA00023125"/>
    </source>
</evidence>
<evidence type="ECO:0000313" key="10">
    <source>
        <dbReference type="Proteomes" id="UP001154078"/>
    </source>
</evidence>
<dbReference type="SMART" id="SM00355">
    <property type="entry name" value="ZnF_C2H2"/>
    <property type="match status" value="5"/>
</dbReference>
<dbReference type="Gene3D" id="3.30.160.60">
    <property type="entry name" value="Classic Zinc Finger"/>
    <property type="match status" value="2"/>
</dbReference>
<evidence type="ECO:0000256" key="5">
    <source>
        <dbReference type="ARBA" id="ARBA00022833"/>
    </source>
</evidence>
<proteinExistence type="predicted"/>
<dbReference type="GO" id="GO:0005634">
    <property type="term" value="C:nucleus"/>
    <property type="evidence" value="ECO:0007669"/>
    <property type="project" value="UniProtKB-SubCell"/>
</dbReference>
<evidence type="ECO:0000259" key="8">
    <source>
        <dbReference type="SMART" id="SM00355"/>
    </source>
</evidence>
<sequence>MSHLCQCPNLTMNKNGRHARVCERCDFMTNDLKILQTHIKIHRENWLCPYCFYQTGSNFDLQNHVYYKHREQNNSERKIKITLRKYTCPSCSYSTLNSKWFPHHLILCRSKERVDAIRKATACDKCEFKSGNAQMLKLHKRKHWKKLSCPFCTYEPRLNIDLQNHVYNHHRVQNRREKKVRITEPIHKCKRCSYSTLDRNVFAIHIADCRSNKND</sequence>
<keyword evidence="6" id="KW-0238">DNA-binding</keyword>
<evidence type="ECO:0000256" key="7">
    <source>
        <dbReference type="ARBA" id="ARBA00023242"/>
    </source>
</evidence>
<evidence type="ECO:0000256" key="3">
    <source>
        <dbReference type="ARBA" id="ARBA00022737"/>
    </source>
</evidence>
<keyword evidence="5" id="KW-0862">Zinc</keyword>
<dbReference type="PANTHER" id="PTHR24392">
    <property type="entry name" value="ZINC FINGER PROTEIN"/>
    <property type="match status" value="1"/>
</dbReference>
<evidence type="ECO:0000256" key="4">
    <source>
        <dbReference type="ARBA" id="ARBA00022771"/>
    </source>
</evidence>
<feature type="domain" description="C2H2-type" evidence="8">
    <location>
        <begin position="20"/>
        <end position="42"/>
    </location>
</feature>
<keyword evidence="7" id="KW-0539">Nucleus</keyword>
<reference evidence="9" key="1">
    <citation type="submission" date="2021-12" db="EMBL/GenBank/DDBJ databases">
        <authorList>
            <person name="King R."/>
        </authorList>
    </citation>
    <scope>NUCLEOTIDE SEQUENCE</scope>
</reference>
<dbReference type="Proteomes" id="UP001154078">
    <property type="component" value="Chromosome 11"/>
</dbReference>
<dbReference type="GO" id="GO:0008270">
    <property type="term" value="F:zinc ion binding"/>
    <property type="evidence" value="ECO:0007669"/>
    <property type="project" value="UniProtKB-KW"/>
</dbReference>
<keyword evidence="2" id="KW-0479">Metal-binding</keyword>
<keyword evidence="10" id="KW-1185">Reference proteome</keyword>
<feature type="domain" description="C2H2-type" evidence="8">
    <location>
        <begin position="121"/>
        <end position="143"/>
    </location>
</feature>
<feature type="domain" description="C2H2-type" evidence="8">
    <location>
        <begin position="46"/>
        <end position="69"/>
    </location>
</feature>